<proteinExistence type="predicted"/>
<evidence type="ECO:0000313" key="4">
    <source>
        <dbReference type="EMBL" id="MFC7391018.1"/>
    </source>
</evidence>
<dbReference type="Pfam" id="PF05048">
    <property type="entry name" value="NosD"/>
    <property type="match status" value="1"/>
</dbReference>
<feature type="domain" description="Periplasmic copper-binding protein NosD beta helix" evidence="3">
    <location>
        <begin position="114"/>
        <end position="299"/>
    </location>
</feature>
<gene>
    <name evidence="4" type="ORF">ACFQO8_12830</name>
</gene>
<dbReference type="InterPro" id="IPR011050">
    <property type="entry name" value="Pectin_lyase_fold/virulence"/>
</dbReference>
<dbReference type="Gene3D" id="2.160.20.10">
    <property type="entry name" value="Single-stranded right-handed beta-helix, Pectin lyase-like"/>
    <property type="match status" value="1"/>
</dbReference>
<sequence length="394" mass="43549">MKRLLVSILFMCWMPYVNAEETRTPLTEPIVIESNELFDGDGEMYTSCGHPAFILRGTGAVLEHVSVQQCEGDDVPAVQVSGLGHQLIDVSIESSGTGLLIENSYGVRVIRTLIQGNGQADGIVLLNSEASELKGVVAKEVRDGIYIENGSRHKIVRPIISHSRYGIHLMFPTDVVISVPELHHNLTGAMIMGTDRVTFQNGNVHDQFGGTATGLMLYEAVDTIIEMTHIYGNHIGLYAEQSEGTILERNAINGNDIGFQLKQASGMMILRNNLLGNREPVTMFKSSENVVQGNVWGGTTLDLNRDGYSEIPFRTDPYLFLLTDSYEAFELLYGSPGLLLLENILRSPEDVSLTDGSPQTDSAIWHWNGSIWSVGSIFLLIIIWIFGRKRHEIV</sequence>
<evidence type="ECO:0000259" key="3">
    <source>
        <dbReference type="Pfam" id="PF05048"/>
    </source>
</evidence>
<dbReference type="RefSeq" id="WP_214790628.1">
    <property type="nucleotide sequence ID" value="NZ_JANIEL010000032.1"/>
</dbReference>
<protein>
    <submittedName>
        <fullName evidence="4">NosD domain-containing protein</fullName>
    </submittedName>
</protein>
<evidence type="ECO:0000256" key="1">
    <source>
        <dbReference type="SAM" id="Phobius"/>
    </source>
</evidence>
<name>A0ABW2PNI0_9BACL</name>
<keyword evidence="1" id="KW-1133">Transmembrane helix</keyword>
<organism evidence="4 5">
    <name type="scientific">Exiguobacterium aestuarii</name>
    <dbReference type="NCBI Taxonomy" id="273527"/>
    <lineage>
        <taxon>Bacteria</taxon>
        <taxon>Bacillati</taxon>
        <taxon>Bacillota</taxon>
        <taxon>Bacilli</taxon>
        <taxon>Bacillales</taxon>
        <taxon>Bacillales Family XII. Incertae Sedis</taxon>
        <taxon>Exiguobacterium</taxon>
    </lineage>
</organism>
<dbReference type="Proteomes" id="UP001596439">
    <property type="component" value="Unassembled WGS sequence"/>
</dbReference>
<dbReference type="InterPro" id="IPR007742">
    <property type="entry name" value="NosD_dom"/>
</dbReference>
<reference evidence="5" key="1">
    <citation type="journal article" date="2019" name="Int. J. Syst. Evol. Microbiol.">
        <title>The Global Catalogue of Microorganisms (GCM) 10K type strain sequencing project: providing services to taxonomists for standard genome sequencing and annotation.</title>
        <authorList>
            <consortium name="The Broad Institute Genomics Platform"/>
            <consortium name="The Broad Institute Genome Sequencing Center for Infectious Disease"/>
            <person name="Wu L."/>
            <person name="Ma J."/>
        </authorList>
    </citation>
    <scope>NUCLEOTIDE SEQUENCE [LARGE SCALE GENOMIC DNA]</scope>
    <source>
        <strain evidence="5">CCUG 55590</strain>
    </source>
</reference>
<feature type="transmembrane region" description="Helical" evidence="1">
    <location>
        <begin position="364"/>
        <end position="386"/>
    </location>
</feature>
<evidence type="ECO:0000313" key="5">
    <source>
        <dbReference type="Proteomes" id="UP001596439"/>
    </source>
</evidence>
<keyword evidence="1" id="KW-0472">Membrane</keyword>
<dbReference type="InterPro" id="IPR012334">
    <property type="entry name" value="Pectin_lyas_fold"/>
</dbReference>
<keyword evidence="1" id="KW-0812">Transmembrane</keyword>
<comment type="caution">
    <text evidence="4">The sequence shown here is derived from an EMBL/GenBank/DDBJ whole genome shotgun (WGS) entry which is preliminary data.</text>
</comment>
<keyword evidence="5" id="KW-1185">Reference proteome</keyword>
<evidence type="ECO:0000256" key="2">
    <source>
        <dbReference type="SAM" id="SignalP"/>
    </source>
</evidence>
<dbReference type="SUPFAM" id="SSF51126">
    <property type="entry name" value="Pectin lyase-like"/>
    <property type="match status" value="1"/>
</dbReference>
<dbReference type="EMBL" id="JBHTCE010000003">
    <property type="protein sequence ID" value="MFC7391018.1"/>
    <property type="molecule type" value="Genomic_DNA"/>
</dbReference>
<keyword evidence="2" id="KW-0732">Signal</keyword>
<feature type="chain" id="PRO_5045378827" evidence="2">
    <location>
        <begin position="20"/>
        <end position="394"/>
    </location>
</feature>
<accession>A0ABW2PNI0</accession>
<feature type="signal peptide" evidence="2">
    <location>
        <begin position="1"/>
        <end position="19"/>
    </location>
</feature>